<feature type="compositionally biased region" description="Low complexity" evidence="1">
    <location>
        <begin position="171"/>
        <end position="182"/>
    </location>
</feature>
<evidence type="ECO:0000256" key="1">
    <source>
        <dbReference type="SAM" id="MobiDB-lite"/>
    </source>
</evidence>
<evidence type="ECO:0000256" key="3">
    <source>
        <dbReference type="SAM" id="SignalP"/>
    </source>
</evidence>
<feature type="region of interest" description="Disordered" evidence="1">
    <location>
        <begin position="580"/>
        <end position="665"/>
    </location>
</feature>
<feature type="transmembrane region" description="Helical" evidence="2">
    <location>
        <begin position="446"/>
        <end position="467"/>
    </location>
</feature>
<dbReference type="GeneID" id="100898689"/>
<feature type="region of interest" description="Disordered" evidence="1">
    <location>
        <begin position="116"/>
        <end position="289"/>
    </location>
</feature>
<feature type="compositionally biased region" description="Basic and acidic residues" evidence="1">
    <location>
        <begin position="642"/>
        <end position="657"/>
    </location>
</feature>
<keyword evidence="2" id="KW-1133">Transmembrane helix</keyword>
<feature type="signal peptide" evidence="3">
    <location>
        <begin position="1"/>
        <end position="32"/>
    </location>
</feature>
<feature type="chain" id="PRO_5042538298" evidence="3">
    <location>
        <begin position="33"/>
        <end position="665"/>
    </location>
</feature>
<dbReference type="RefSeq" id="XP_003741640.1">
    <property type="nucleotide sequence ID" value="XM_003741592.1"/>
</dbReference>
<feature type="compositionally biased region" description="Polar residues" evidence="1">
    <location>
        <begin position="183"/>
        <end position="209"/>
    </location>
</feature>
<feature type="compositionally biased region" description="Polar residues" evidence="1">
    <location>
        <begin position="273"/>
        <end position="289"/>
    </location>
</feature>
<feature type="compositionally biased region" description="Polar residues" evidence="1">
    <location>
        <begin position="597"/>
        <end position="609"/>
    </location>
</feature>
<evidence type="ECO:0000313" key="5">
    <source>
        <dbReference type="RefSeq" id="XP_003741640.1"/>
    </source>
</evidence>
<dbReference type="AlphaFoldDB" id="A0AAJ6VXF5"/>
<protein>
    <submittedName>
        <fullName evidence="5">Mucin-5AC</fullName>
    </submittedName>
</protein>
<evidence type="ECO:0000313" key="4">
    <source>
        <dbReference type="Proteomes" id="UP000694867"/>
    </source>
</evidence>
<dbReference type="KEGG" id="goe:100898689"/>
<keyword evidence="3" id="KW-0732">Signal</keyword>
<gene>
    <name evidence="5" type="primary">LOC100898689</name>
</gene>
<keyword evidence="2" id="KW-0812">Transmembrane</keyword>
<sequence>MRTQRPSQAAPIRPLLAALSVVLLSTTSTTTAWSTNSSPSDVTALYFEENRSFRVYLMPEEILYNILLPGFQCEILEKQAYIKAVTKSNRTRGTLLQWNDKEPPEKQEFFLRMNCSENPVDDGEDVPPTTPSTPLTRASPKSRRRVVRDSGGTAPTATPEDSDLKEERETTTTPTNTPEPNTGQREQQEPASTESPPSTAAISGLESTIPTAASTVMSSTTTTTPATESKTTPVAEPSPAEVTSLSSSPPSTTTTKSTTTTTKAPLSTEATTVSMESSATNSGIMTDSVANDSLVERKPAEEEEPMSATDDPRNPEKGFSLVITRVSLDFVHGQELASLDDALNITREIESAMANRKRLTETLTKSFPSSSEDPKPPCLLLPKEVRVVETQYVLFSLGLNSTSGELIRGGNMLRTCGYEDWRPGKEFLADAAHVRFLDAKLFQLQILSVSLAVAVIVFALLAVFLCTKWRLAVRGSRREAHHEFFIKTFNTKEHQYAANGDDFYGFPTIRRDSTFYRSPNSVNAPSNQTGGNSFVNGAFQDGEDHQNLPAPPPELRTCIINDANFTDVPLHNLGSDSLRAHRGAHRHQSPPPPPLRTVSSGYRSGQSTPAVEYHNPHDVMILPPIPTEDYSDSDSESGHASLKTDDDSAGRAVERKGRFTVRTAL</sequence>
<keyword evidence="2" id="KW-0472">Membrane</keyword>
<feature type="compositionally biased region" description="Low complexity" evidence="1">
    <location>
        <begin position="243"/>
        <end position="272"/>
    </location>
</feature>
<feature type="compositionally biased region" description="Low complexity" evidence="1">
    <location>
        <begin position="210"/>
        <end position="233"/>
    </location>
</feature>
<feature type="region of interest" description="Disordered" evidence="1">
    <location>
        <begin position="297"/>
        <end position="316"/>
    </location>
</feature>
<proteinExistence type="predicted"/>
<keyword evidence="4" id="KW-1185">Reference proteome</keyword>
<organism evidence="4 5">
    <name type="scientific">Galendromus occidentalis</name>
    <name type="common">western predatory mite</name>
    <dbReference type="NCBI Taxonomy" id="34638"/>
    <lineage>
        <taxon>Eukaryota</taxon>
        <taxon>Metazoa</taxon>
        <taxon>Ecdysozoa</taxon>
        <taxon>Arthropoda</taxon>
        <taxon>Chelicerata</taxon>
        <taxon>Arachnida</taxon>
        <taxon>Acari</taxon>
        <taxon>Parasitiformes</taxon>
        <taxon>Mesostigmata</taxon>
        <taxon>Gamasina</taxon>
        <taxon>Phytoseioidea</taxon>
        <taxon>Phytoseiidae</taxon>
        <taxon>Typhlodrominae</taxon>
        <taxon>Galendromus</taxon>
    </lineage>
</organism>
<dbReference type="Proteomes" id="UP000694867">
    <property type="component" value="Unplaced"/>
</dbReference>
<evidence type="ECO:0000256" key="2">
    <source>
        <dbReference type="SAM" id="Phobius"/>
    </source>
</evidence>
<accession>A0AAJ6VXF5</accession>
<name>A0AAJ6VXF5_9ACAR</name>
<reference evidence="5" key="1">
    <citation type="submission" date="2025-08" db="UniProtKB">
        <authorList>
            <consortium name="RefSeq"/>
        </authorList>
    </citation>
    <scope>IDENTIFICATION</scope>
</reference>